<feature type="chain" id="PRO_5019006851" description="Sortilin N-terminal domain-containing protein" evidence="2">
    <location>
        <begin position="35"/>
        <end position="399"/>
    </location>
</feature>
<comment type="caution">
    <text evidence="4">The sequence shown here is derived from an EMBL/GenBank/DDBJ whole genome shotgun (WGS) entry which is preliminary data.</text>
</comment>
<feature type="domain" description="Sortilin N-terminal" evidence="3">
    <location>
        <begin position="292"/>
        <end position="398"/>
    </location>
</feature>
<sequence length="399" mass="42682">MYTSRYRKRGPARIRRLWLLFSAALLAICLLTLAGCGASDGQNTNDNSVVVLPTPTPGPSQAVSLQAIHMIDDKTGWAVTQDGHVLHTTQGTAQWKDITPSAGAPQPTFSNATFLDAQNAWIAGQVNDKISIWRTYTGGDLWLESPLPVSGQGVVNINFIDPMHGWLLLKSGSNKPTDEPVNVFSTTDGGNNWYQLDNPNQSNGSRLNTLPANIEKTGISFGTTTQGWVTGYSAEQNTPILYTSTDAGYTWTTQTLKLPGKSAIRTFPPVFFSQNDGILPAQIMDNSHAVVIYTTHDGGKTWSDNPASSSITTTVSFTDASHGWAAGSDGNTIYSTSDGGKSWNRDAPLGKGVDKIAALQFISTSNGWVIGSAKDGSAQLYQSTDGGKRWATIKTSATS</sequence>
<name>A0A401ZEJ9_9CHLR</name>
<dbReference type="InterPro" id="IPR031778">
    <property type="entry name" value="Sortilin_N"/>
</dbReference>
<dbReference type="AlphaFoldDB" id="A0A401ZEJ9"/>
<dbReference type="Gene3D" id="2.130.10.10">
    <property type="entry name" value="YVTN repeat-like/Quinoprotein amine dehydrogenase"/>
    <property type="match status" value="1"/>
</dbReference>
<dbReference type="OrthoDB" id="140537at2"/>
<proteinExistence type="predicted"/>
<dbReference type="SUPFAM" id="SSF110296">
    <property type="entry name" value="Oligoxyloglucan reducing end-specific cellobiohydrolase"/>
    <property type="match status" value="1"/>
</dbReference>
<keyword evidence="5" id="KW-1185">Reference proteome</keyword>
<evidence type="ECO:0000259" key="3">
    <source>
        <dbReference type="Pfam" id="PF15902"/>
    </source>
</evidence>
<dbReference type="PANTHER" id="PTHR47199">
    <property type="entry name" value="PHOTOSYSTEM II STABILITY/ASSEMBLY FACTOR HCF136, CHLOROPLASTIC"/>
    <property type="match status" value="1"/>
</dbReference>
<evidence type="ECO:0000256" key="1">
    <source>
        <dbReference type="ARBA" id="ARBA00022737"/>
    </source>
</evidence>
<reference evidence="5" key="1">
    <citation type="submission" date="2018-12" db="EMBL/GenBank/DDBJ databases">
        <title>Tengunoibacter tsumagoiensis gen. nov., sp. nov., Dictyobacter kobayashii sp. nov., D. alpinus sp. nov., and D. joshuensis sp. nov. and description of Dictyobacteraceae fam. nov. within the order Ktedonobacterales isolated from Tengu-no-mugimeshi.</title>
        <authorList>
            <person name="Wang C.M."/>
            <person name="Zheng Y."/>
            <person name="Sakai Y."/>
            <person name="Toyoda A."/>
            <person name="Minakuchi Y."/>
            <person name="Abe K."/>
            <person name="Yokota A."/>
            <person name="Yabe S."/>
        </authorList>
    </citation>
    <scope>NUCLEOTIDE SEQUENCE [LARGE SCALE GENOMIC DNA]</scope>
    <source>
        <strain evidence="5">S-27</strain>
    </source>
</reference>
<evidence type="ECO:0000313" key="5">
    <source>
        <dbReference type="Proteomes" id="UP000287224"/>
    </source>
</evidence>
<keyword evidence="1" id="KW-0677">Repeat</keyword>
<organism evidence="4 5">
    <name type="scientific">Dictyobacter aurantiacus</name>
    <dbReference type="NCBI Taxonomy" id="1936993"/>
    <lineage>
        <taxon>Bacteria</taxon>
        <taxon>Bacillati</taxon>
        <taxon>Chloroflexota</taxon>
        <taxon>Ktedonobacteria</taxon>
        <taxon>Ktedonobacterales</taxon>
        <taxon>Dictyobacteraceae</taxon>
        <taxon>Dictyobacter</taxon>
    </lineage>
</organism>
<evidence type="ECO:0000313" key="4">
    <source>
        <dbReference type="EMBL" id="GCE05269.1"/>
    </source>
</evidence>
<dbReference type="RefSeq" id="WP_126596335.1">
    <property type="nucleotide sequence ID" value="NZ_BIFQ01000001.1"/>
</dbReference>
<protein>
    <recommendedName>
        <fullName evidence="3">Sortilin N-terminal domain-containing protein</fullName>
    </recommendedName>
</protein>
<dbReference type="Pfam" id="PF15902">
    <property type="entry name" value="Sortilin-Vps10"/>
    <property type="match status" value="1"/>
</dbReference>
<dbReference type="PANTHER" id="PTHR47199:SF2">
    <property type="entry name" value="PHOTOSYSTEM II STABILITY_ASSEMBLY FACTOR HCF136, CHLOROPLASTIC"/>
    <property type="match status" value="1"/>
</dbReference>
<gene>
    <name evidence="4" type="ORF">KDAU_25980</name>
</gene>
<dbReference type="InterPro" id="IPR015943">
    <property type="entry name" value="WD40/YVTN_repeat-like_dom_sf"/>
</dbReference>
<keyword evidence="2" id="KW-0732">Signal</keyword>
<accession>A0A401ZEJ9</accession>
<feature type="signal peptide" evidence="2">
    <location>
        <begin position="1"/>
        <end position="34"/>
    </location>
</feature>
<dbReference type="EMBL" id="BIFQ01000001">
    <property type="protein sequence ID" value="GCE05269.1"/>
    <property type="molecule type" value="Genomic_DNA"/>
</dbReference>
<dbReference type="CDD" id="cd15482">
    <property type="entry name" value="Sialidase_non-viral"/>
    <property type="match status" value="1"/>
</dbReference>
<dbReference type="Proteomes" id="UP000287224">
    <property type="component" value="Unassembled WGS sequence"/>
</dbReference>
<evidence type="ECO:0000256" key="2">
    <source>
        <dbReference type="SAM" id="SignalP"/>
    </source>
</evidence>